<reference evidence="1" key="1">
    <citation type="journal article" date="2014" name="Front. Microbiol.">
        <title>High frequency of phylogenetically diverse reductive dehalogenase-homologous genes in deep subseafloor sedimentary metagenomes.</title>
        <authorList>
            <person name="Kawai M."/>
            <person name="Futagami T."/>
            <person name="Toyoda A."/>
            <person name="Takaki Y."/>
            <person name="Nishi S."/>
            <person name="Hori S."/>
            <person name="Arai W."/>
            <person name="Tsubouchi T."/>
            <person name="Morono Y."/>
            <person name="Uchiyama I."/>
            <person name="Ito T."/>
            <person name="Fujiyama A."/>
            <person name="Inagaki F."/>
            <person name="Takami H."/>
        </authorList>
    </citation>
    <scope>NUCLEOTIDE SEQUENCE</scope>
    <source>
        <strain evidence="1">Expedition CK06-06</strain>
    </source>
</reference>
<feature type="non-terminal residue" evidence="1">
    <location>
        <position position="1"/>
    </location>
</feature>
<protein>
    <submittedName>
        <fullName evidence="1">Uncharacterized protein</fullName>
    </submittedName>
</protein>
<dbReference type="EMBL" id="BARV01020857">
    <property type="protein sequence ID" value="GAI18606.1"/>
    <property type="molecule type" value="Genomic_DNA"/>
</dbReference>
<evidence type="ECO:0000313" key="1">
    <source>
        <dbReference type="EMBL" id="GAI18606.1"/>
    </source>
</evidence>
<dbReference type="AlphaFoldDB" id="X1MKM5"/>
<gene>
    <name evidence="1" type="ORF">S06H3_34699</name>
</gene>
<proteinExistence type="predicted"/>
<comment type="caution">
    <text evidence="1">The sequence shown here is derived from an EMBL/GenBank/DDBJ whole genome shotgun (WGS) entry which is preliminary data.</text>
</comment>
<sequence length="194" mass="22235">IALRKVGKKAVAVLRAQGFTRGLRRWHWFGDTPGVYNPHLNIIVEGKYLRGQKLEATKQSIRRALLPSSMRQHYDLVINYSYTEAPGKMYHILSYVTRATFLDYSWDDCLASRLWNFRNSLSWGKWEGPELWPVNTRNLDLGAAAQLQQNRCPTCGEAIEWGSKPVDSTWLLIWGARDLGAGYYELPEIRPPPG</sequence>
<organism evidence="1">
    <name type="scientific">marine sediment metagenome</name>
    <dbReference type="NCBI Taxonomy" id="412755"/>
    <lineage>
        <taxon>unclassified sequences</taxon>
        <taxon>metagenomes</taxon>
        <taxon>ecological metagenomes</taxon>
    </lineage>
</organism>
<accession>X1MKM5</accession>
<name>X1MKM5_9ZZZZ</name>